<name>A0AAV2AR92_9ARAC</name>
<dbReference type="EMBL" id="CAXIEN010000205">
    <property type="protein sequence ID" value="CAL1286516.1"/>
    <property type="molecule type" value="Genomic_DNA"/>
</dbReference>
<dbReference type="Proteomes" id="UP001497382">
    <property type="component" value="Unassembled WGS sequence"/>
</dbReference>
<evidence type="ECO:0000313" key="2">
    <source>
        <dbReference type="Proteomes" id="UP001497382"/>
    </source>
</evidence>
<accession>A0AAV2AR92</accession>
<keyword evidence="2" id="KW-1185">Reference proteome</keyword>
<dbReference type="AlphaFoldDB" id="A0AAV2AR92"/>
<sequence length="43" mass="4867">MDDNTTCHVGGSNTELYDDNVVNRQVWPSGPESRLQSYRKPLS</sequence>
<reference evidence="1 2" key="1">
    <citation type="submission" date="2024-04" db="EMBL/GenBank/DDBJ databases">
        <authorList>
            <person name="Rising A."/>
            <person name="Reimegard J."/>
            <person name="Sonavane S."/>
            <person name="Akerstrom W."/>
            <person name="Nylinder S."/>
            <person name="Hedman E."/>
            <person name="Kallberg Y."/>
        </authorList>
    </citation>
    <scope>NUCLEOTIDE SEQUENCE [LARGE SCALE GENOMIC DNA]</scope>
</reference>
<protein>
    <submittedName>
        <fullName evidence="1">Uncharacterized protein</fullName>
    </submittedName>
</protein>
<gene>
    <name evidence="1" type="ORF">LARSCL_LOCUS14293</name>
</gene>
<proteinExistence type="predicted"/>
<comment type="caution">
    <text evidence="1">The sequence shown here is derived from an EMBL/GenBank/DDBJ whole genome shotgun (WGS) entry which is preliminary data.</text>
</comment>
<evidence type="ECO:0000313" key="1">
    <source>
        <dbReference type="EMBL" id="CAL1286516.1"/>
    </source>
</evidence>
<organism evidence="1 2">
    <name type="scientific">Larinioides sclopetarius</name>
    <dbReference type="NCBI Taxonomy" id="280406"/>
    <lineage>
        <taxon>Eukaryota</taxon>
        <taxon>Metazoa</taxon>
        <taxon>Ecdysozoa</taxon>
        <taxon>Arthropoda</taxon>
        <taxon>Chelicerata</taxon>
        <taxon>Arachnida</taxon>
        <taxon>Araneae</taxon>
        <taxon>Araneomorphae</taxon>
        <taxon>Entelegynae</taxon>
        <taxon>Araneoidea</taxon>
        <taxon>Araneidae</taxon>
        <taxon>Larinioides</taxon>
    </lineage>
</organism>